<dbReference type="RefSeq" id="WP_004024703.1">
    <property type="nucleotide sequence ID" value="NZ_AWQU01000085.1"/>
</dbReference>
<dbReference type="Gene3D" id="3.40.1370.10">
    <property type="match status" value="1"/>
</dbReference>
<comment type="similarity">
    <text evidence="1 5">Belongs to the universal ribosomal protein uL4 family.</text>
</comment>
<dbReference type="GeneID" id="96866276"/>
<comment type="function">
    <text evidence="5">Forms part of the polypeptide exit tunnel.</text>
</comment>
<evidence type="ECO:0000256" key="5">
    <source>
        <dbReference type="HAMAP-Rule" id="MF_01328"/>
    </source>
</evidence>
<dbReference type="GO" id="GO:0003735">
    <property type="term" value="F:structural constituent of ribosome"/>
    <property type="evidence" value="ECO:0007669"/>
    <property type="project" value="InterPro"/>
</dbReference>
<keyword evidence="5" id="KW-0694">RNA-binding</keyword>
<dbReference type="InterPro" id="IPR002136">
    <property type="entry name" value="Ribosomal_uL4"/>
</dbReference>
<accession>A0A084U353</accession>
<proteinExistence type="inferred from homology"/>
<dbReference type="Proteomes" id="UP000028523">
    <property type="component" value="Unassembled WGS sequence"/>
</dbReference>
<evidence type="ECO:0000256" key="2">
    <source>
        <dbReference type="ARBA" id="ARBA00022980"/>
    </source>
</evidence>
<evidence type="ECO:0000256" key="1">
    <source>
        <dbReference type="ARBA" id="ARBA00010528"/>
    </source>
</evidence>
<keyword evidence="3 5" id="KW-0687">Ribonucleoprotein</keyword>
<evidence type="ECO:0000256" key="4">
    <source>
        <dbReference type="ARBA" id="ARBA00035244"/>
    </source>
</evidence>
<dbReference type="PANTHER" id="PTHR10746:SF6">
    <property type="entry name" value="LARGE RIBOSOMAL SUBUNIT PROTEIN UL4M"/>
    <property type="match status" value="1"/>
</dbReference>
<comment type="function">
    <text evidence="5">One of the primary rRNA binding proteins, this protein initially binds near the 5'-end of the 23S rRNA. It is important during the early stages of 50S assembly. It makes multiple contacts with different domains of the 23S rRNA in the assembled 50S subunit and ribosome.</text>
</comment>
<protein>
    <recommendedName>
        <fullName evidence="4 5">Large ribosomal subunit protein uL4</fullName>
    </recommendedName>
</protein>
<gene>
    <name evidence="5 7" type="primary">rplD</name>
    <name evidence="7" type="ORF">P271_222</name>
</gene>
<keyword evidence="8" id="KW-1185">Reference proteome</keyword>
<evidence type="ECO:0000313" key="7">
    <source>
        <dbReference type="EMBL" id="KFB07389.1"/>
    </source>
</evidence>
<dbReference type="SUPFAM" id="SSF52166">
    <property type="entry name" value="Ribosomal protein L4"/>
    <property type="match status" value="1"/>
</dbReference>
<dbReference type="GO" id="GO:1990904">
    <property type="term" value="C:ribonucleoprotein complex"/>
    <property type="evidence" value="ECO:0007669"/>
    <property type="project" value="UniProtKB-KW"/>
</dbReference>
<dbReference type="InterPro" id="IPR023574">
    <property type="entry name" value="Ribosomal_uL4_dom_sf"/>
</dbReference>
<evidence type="ECO:0000256" key="3">
    <source>
        <dbReference type="ARBA" id="ARBA00023274"/>
    </source>
</evidence>
<feature type="compositionally biased region" description="Basic residues" evidence="6">
    <location>
        <begin position="61"/>
        <end position="73"/>
    </location>
</feature>
<keyword evidence="2 5" id="KW-0689">Ribosomal protein</keyword>
<dbReference type="Pfam" id="PF00573">
    <property type="entry name" value="Ribosomal_L4"/>
    <property type="match status" value="1"/>
</dbReference>
<dbReference type="HAMAP" id="MF_01328_B">
    <property type="entry name" value="Ribosomal_uL4_B"/>
    <property type="match status" value="1"/>
</dbReference>
<comment type="subunit">
    <text evidence="5">Part of the 50S ribosomal subunit.</text>
</comment>
<dbReference type="InterPro" id="IPR013005">
    <property type="entry name" value="Ribosomal_uL4-like"/>
</dbReference>
<sequence length="211" mass="23494">MPSITLITDLNGNTKSVDLKNTKLIEKKINNQVIYDSILVANAGERQGTHSTLSKGEVRGGGRKPYRQKHTGRARQGSIRNPQWVGGGVAFGVTPEKNYKLKQNSKANKLAFRSAITLKINSNSLNLLVDKVDIKKPSTKSIDALLKKLKYTNKKILFVLNDENDNLLKSCRNIETVESKLWNQVSTRDIIASDLAIIQEDAFNKISEVFA</sequence>
<keyword evidence="5" id="KW-0699">rRNA-binding</keyword>
<name>A0A084U353_MALIO</name>
<reference evidence="7 8" key="1">
    <citation type="journal article" date="2014" name="PLoS ONE">
        <title>Reduction of Hydrogen Peroxide Accumulation and Toxicity by a Catalase from Mycoplasma iowae.</title>
        <authorList>
            <person name="Pritchard R.E."/>
            <person name="Prassinos A.J."/>
            <person name="Osborne J.D."/>
            <person name="Raviv Z."/>
            <person name="Balish M.F."/>
        </authorList>
    </citation>
    <scope>NUCLEOTIDE SEQUENCE [LARGE SCALE GENOMIC DNA]</scope>
    <source>
        <strain evidence="7 8">DK-CPA</strain>
    </source>
</reference>
<dbReference type="GO" id="GO:0019843">
    <property type="term" value="F:rRNA binding"/>
    <property type="evidence" value="ECO:0007669"/>
    <property type="project" value="UniProtKB-UniRule"/>
</dbReference>
<dbReference type="GO" id="GO:0006412">
    <property type="term" value="P:translation"/>
    <property type="evidence" value="ECO:0007669"/>
    <property type="project" value="UniProtKB-UniRule"/>
</dbReference>
<evidence type="ECO:0000313" key="8">
    <source>
        <dbReference type="Proteomes" id="UP000028523"/>
    </source>
</evidence>
<dbReference type="NCBIfam" id="TIGR03953">
    <property type="entry name" value="rplD_bact"/>
    <property type="match status" value="1"/>
</dbReference>
<dbReference type="PANTHER" id="PTHR10746">
    <property type="entry name" value="50S RIBOSOMAL PROTEIN L4"/>
    <property type="match status" value="1"/>
</dbReference>
<evidence type="ECO:0000256" key="6">
    <source>
        <dbReference type="SAM" id="MobiDB-lite"/>
    </source>
</evidence>
<organism evidence="7 8">
    <name type="scientific">Malacoplasma iowae DK-CPA</name>
    <dbReference type="NCBI Taxonomy" id="1394179"/>
    <lineage>
        <taxon>Bacteria</taxon>
        <taxon>Bacillati</taxon>
        <taxon>Mycoplasmatota</taxon>
        <taxon>Mycoplasmoidales</taxon>
        <taxon>Mycoplasmoidaceae</taxon>
        <taxon>Malacoplasma</taxon>
    </lineage>
</organism>
<feature type="region of interest" description="Disordered" evidence="6">
    <location>
        <begin position="49"/>
        <end position="76"/>
    </location>
</feature>
<dbReference type="EMBL" id="AWQU01000085">
    <property type="protein sequence ID" value="KFB07389.1"/>
    <property type="molecule type" value="Genomic_DNA"/>
</dbReference>
<dbReference type="AlphaFoldDB" id="A0A084U353"/>
<dbReference type="GO" id="GO:0005840">
    <property type="term" value="C:ribosome"/>
    <property type="evidence" value="ECO:0007669"/>
    <property type="project" value="UniProtKB-KW"/>
</dbReference>
<comment type="caution">
    <text evidence="7">The sequence shown here is derived from an EMBL/GenBank/DDBJ whole genome shotgun (WGS) entry which is preliminary data.</text>
</comment>